<evidence type="ECO:0000256" key="1">
    <source>
        <dbReference type="SAM" id="SignalP"/>
    </source>
</evidence>
<evidence type="ECO:0000313" key="3">
    <source>
        <dbReference type="Proteomes" id="UP000663828"/>
    </source>
</evidence>
<sequence length="209" mass="25122">MMTWDKTNIMSSAIRMNSYWMMLLFIIICVENVQAKKPIRTYLLMRDDRMDKNGFSRFSVLDSSGKEHLYRLKSSYTHDRLELISYPSKEVTACVEGQWKAEILNVSFQIFDSIRNETTNGTIQKVFNLFVETYTIEWNYESFLLKKKLFTSYHKFYDWNGNLLGQFRKRFRWFSWSSFVYDLKIFIDKLAHEVYFFSVAIADHRNLMA</sequence>
<dbReference type="Proteomes" id="UP000663828">
    <property type="component" value="Unassembled WGS sequence"/>
</dbReference>
<feature type="signal peptide" evidence="1">
    <location>
        <begin position="1"/>
        <end position="35"/>
    </location>
</feature>
<dbReference type="EMBL" id="CAJNOR010006885">
    <property type="protein sequence ID" value="CAF1605831.1"/>
    <property type="molecule type" value="Genomic_DNA"/>
</dbReference>
<proteinExistence type="predicted"/>
<evidence type="ECO:0000313" key="2">
    <source>
        <dbReference type="EMBL" id="CAF1605831.1"/>
    </source>
</evidence>
<comment type="caution">
    <text evidence="2">The sequence shown here is derived from an EMBL/GenBank/DDBJ whole genome shotgun (WGS) entry which is preliminary data.</text>
</comment>
<keyword evidence="3" id="KW-1185">Reference proteome</keyword>
<keyword evidence="1" id="KW-0732">Signal</keyword>
<protein>
    <submittedName>
        <fullName evidence="2">Uncharacterized protein</fullName>
    </submittedName>
</protein>
<accession>A0A816B3R0</accession>
<name>A0A816B3R0_ADIRI</name>
<gene>
    <name evidence="2" type="ORF">XAT740_LOCUS48271</name>
</gene>
<feature type="chain" id="PRO_5032747808" evidence="1">
    <location>
        <begin position="36"/>
        <end position="209"/>
    </location>
</feature>
<reference evidence="2" key="1">
    <citation type="submission" date="2021-02" db="EMBL/GenBank/DDBJ databases">
        <authorList>
            <person name="Nowell W R."/>
        </authorList>
    </citation>
    <scope>NUCLEOTIDE SEQUENCE</scope>
</reference>
<dbReference type="AlphaFoldDB" id="A0A816B3R0"/>
<organism evidence="2 3">
    <name type="scientific">Adineta ricciae</name>
    <name type="common">Rotifer</name>
    <dbReference type="NCBI Taxonomy" id="249248"/>
    <lineage>
        <taxon>Eukaryota</taxon>
        <taxon>Metazoa</taxon>
        <taxon>Spiralia</taxon>
        <taxon>Gnathifera</taxon>
        <taxon>Rotifera</taxon>
        <taxon>Eurotatoria</taxon>
        <taxon>Bdelloidea</taxon>
        <taxon>Adinetida</taxon>
        <taxon>Adinetidae</taxon>
        <taxon>Adineta</taxon>
    </lineage>
</organism>